<evidence type="ECO:0000259" key="2">
    <source>
        <dbReference type="Pfam" id="PF12923"/>
    </source>
</evidence>
<feature type="domain" description="Ribosomal RNA-processing protein 7 C-terminal" evidence="2">
    <location>
        <begin position="194"/>
        <end position="290"/>
    </location>
</feature>
<gene>
    <name evidence="4" type="ORF">CI238_11741</name>
</gene>
<dbReference type="Pfam" id="PF17799">
    <property type="entry name" value="RRM_Rrp7"/>
    <property type="match status" value="1"/>
</dbReference>
<sequence>MSPTESQGDGFVILPVKLPALPSCPITALHEIRVRRNAPKIPTEIDDRSLFLKNVPVDSTEAHFRQVFAALVGPGRFESIAFEDERKTITTIDPAQAVKVTGFGKKRKRDEQEAEERAREEEVARLPDIWTRRLRKSGSSAIVLLADEKSVELVMKAIKKANKSKKFPVWGEGVPHDLSELGSQWISAHIQLARCDKAATQKSVHAFFNVFNRKEKEAAEMAKRLRNEPDEDGFVTVVRGGRVAPANKSEAEEARQKMVDRAEKKKSETTDFYRFQLRERRKAEQAALMKSLGPRHDPAVERLVNQTKQDTHLYYTVQTTMKVGGPAINASIAVASSPCWSLEPEVPSADSLGGLKARKHCIQMLL</sequence>
<dbReference type="CDD" id="cd12950">
    <property type="entry name" value="RRP7_Rrp7p"/>
    <property type="match status" value="1"/>
</dbReference>
<organism evidence="4 5">
    <name type="scientific">Colletotrichum incanum</name>
    <name type="common">Soybean anthracnose fungus</name>
    <dbReference type="NCBI Taxonomy" id="1573173"/>
    <lineage>
        <taxon>Eukaryota</taxon>
        <taxon>Fungi</taxon>
        <taxon>Dikarya</taxon>
        <taxon>Ascomycota</taxon>
        <taxon>Pezizomycotina</taxon>
        <taxon>Sordariomycetes</taxon>
        <taxon>Hypocreomycetidae</taxon>
        <taxon>Glomerellales</taxon>
        <taxon>Glomerellaceae</taxon>
        <taxon>Colletotrichum</taxon>
        <taxon>Colletotrichum spaethianum species complex</taxon>
    </lineage>
</organism>
<evidence type="ECO:0000259" key="3">
    <source>
        <dbReference type="Pfam" id="PF17799"/>
    </source>
</evidence>
<dbReference type="PANTHER" id="PTHR13191">
    <property type="entry name" value="RIBOSOMAL RNA PROCESSING PROTEIN 7-RELATED"/>
    <property type="match status" value="1"/>
</dbReference>
<dbReference type="GO" id="GO:0006364">
    <property type="term" value="P:rRNA processing"/>
    <property type="evidence" value="ECO:0007669"/>
    <property type="project" value="TreeGrafter"/>
</dbReference>
<dbReference type="Proteomes" id="UP000076584">
    <property type="component" value="Unassembled WGS sequence"/>
</dbReference>
<evidence type="ECO:0000313" key="4">
    <source>
        <dbReference type="EMBL" id="KZL82351.1"/>
    </source>
</evidence>
<dbReference type="CDD" id="cd12293">
    <property type="entry name" value="dRRM_Rrp7p"/>
    <property type="match status" value="1"/>
</dbReference>
<evidence type="ECO:0000313" key="5">
    <source>
        <dbReference type="Proteomes" id="UP000076584"/>
    </source>
</evidence>
<dbReference type="InterPro" id="IPR040447">
    <property type="entry name" value="RRM_Rrp7"/>
</dbReference>
<dbReference type="EMBL" id="LFIW01001431">
    <property type="protein sequence ID" value="KZL82351.1"/>
    <property type="molecule type" value="Genomic_DNA"/>
</dbReference>
<dbReference type="GO" id="GO:0000028">
    <property type="term" value="P:ribosomal small subunit assembly"/>
    <property type="evidence" value="ECO:0007669"/>
    <property type="project" value="TreeGrafter"/>
</dbReference>
<feature type="domain" description="Rrp7 RRM-like N-terminal" evidence="3">
    <location>
        <begin position="10"/>
        <end position="184"/>
    </location>
</feature>
<dbReference type="InterPro" id="IPR040446">
    <property type="entry name" value="RRP7"/>
</dbReference>
<comment type="similarity">
    <text evidence="1">Belongs to the RRP7 family.</text>
</comment>
<proteinExistence type="inferred from homology"/>
<dbReference type="PANTHER" id="PTHR13191:SF0">
    <property type="entry name" value="RIBOSOMAL RNA-PROCESSING PROTEIN 7 HOMOLOG A-RELATED"/>
    <property type="match status" value="1"/>
</dbReference>
<dbReference type="GO" id="GO:0032545">
    <property type="term" value="C:CURI complex"/>
    <property type="evidence" value="ECO:0007669"/>
    <property type="project" value="TreeGrafter"/>
</dbReference>
<dbReference type="InterPro" id="IPR024326">
    <property type="entry name" value="RRP7_C"/>
</dbReference>
<reference evidence="4 5" key="1">
    <citation type="submission" date="2015-06" db="EMBL/GenBank/DDBJ databases">
        <title>Survival trade-offs in plant roots during colonization by closely related pathogenic and mutualistic fungi.</title>
        <authorList>
            <person name="Hacquard S."/>
            <person name="Kracher B."/>
            <person name="Hiruma K."/>
            <person name="Weinman A."/>
            <person name="Muench P."/>
            <person name="Garrido Oter R."/>
            <person name="Ver Loren van Themaat E."/>
            <person name="Dallerey J.-F."/>
            <person name="Damm U."/>
            <person name="Henrissat B."/>
            <person name="Lespinet O."/>
            <person name="Thon M."/>
            <person name="Kemen E."/>
            <person name="McHardy A.C."/>
            <person name="Schulze-Lefert P."/>
            <person name="O'Connell R.J."/>
        </authorList>
    </citation>
    <scope>NUCLEOTIDE SEQUENCE [LARGE SCALE GENOMIC DNA]</scope>
    <source>
        <strain evidence="4 5">MAFF 238704</strain>
    </source>
</reference>
<comment type="caution">
    <text evidence="4">The sequence shown here is derived from an EMBL/GenBank/DDBJ whole genome shotgun (WGS) entry which is preliminary data.</text>
</comment>
<dbReference type="Pfam" id="PF12923">
    <property type="entry name" value="RRP7"/>
    <property type="match status" value="1"/>
</dbReference>
<dbReference type="GO" id="GO:0034456">
    <property type="term" value="C:UTP-C complex"/>
    <property type="evidence" value="ECO:0007669"/>
    <property type="project" value="TreeGrafter"/>
</dbReference>
<name>A0A167CAQ9_COLIC</name>
<accession>A0A167CAQ9</accession>
<evidence type="ECO:0000256" key="1">
    <source>
        <dbReference type="ARBA" id="ARBA00006110"/>
    </source>
</evidence>
<dbReference type="AlphaFoldDB" id="A0A167CAQ9"/>
<dbReference type="STRING" id="1573173.A0A167CAQ9"/>
<protein>
    <submittedName>
        <fullName evidence="4">Meiotic recombination protein dmc1</fullName>
    </submittedName>
</protein>
<keyword evidence="5" id="KW-1185">Reference proteome</keyword>
<dbReference type="Gene3D" id="6.10.250.1770">
    <property type="match status" value="1"/>
</dbReference>